<keyword evidence="1" id="KW-0597">Phosphoprotein</keyword>
<sequence>MIEDKGPRVTDYFVVAGLTDTSTLLDQEINRLDTKSTGPKAPITDIAVIIKSAGETVPEGYTCIEATPSALQANLNYGSLKSPELFLCYKRGRDKPPLTDIGVLYDGKERIIPGCEVIYATPFGRCANVNNSSTSSQRIFITFRRAPPVRPQNSLAVTDICVIITSKGETPPHTFCKVDKNLNCGMWGSSVFLCYKKSVPASNAIAYKAGLIFRYPEDDYESFPLSESVPLFCLPMGATIECWDPQTKYPLPVFSTFVLTGSSAEKVYGAAIQFYEPYSRELLTEKQLMQLGLLTPVERKMVFKSINSNKCICLLSHWPFFDAFRKFLMFIYKLSVSGPHPLPIEKHISHFMQNIPFPSPQRPRILVQLSVHDALILSQPVSTPLPLSGANFSTLLMNLGPENCATLLLLVLLENKILLHSLRPAVLTGVAEAVVAMIFPFQWQCPYIPLCPLSLAAVLSAPVPFIVGVDSRYFDLHDPPPDVVCIDLDTNMLYVSDEKKNMNWKQLPKKPCKNLLGTLRKLYPQICSVHRKTPEGSAIEMTPIEADFSWQKKMTQFEMETQEAFLRFMASILKGYRTYLRPITEAPSNKATAVDSLFDRQGFLKSRDRAYTKFYTLLSKTQIFIRFIEECSFVSDKDTGLAFFDDCIEKLFPDKGMEKTDKVDLDSAEDTKLIELDDSQKSEHTVFIMPPEPPPDDGKDLSPKFSYTYFPRLDLKLFDRPQELKICFSRHPTGNSITNSPALMAKRTKQEIKTAHKLAKRCYTNPPQWAKCLFSHCYSLWFICLPAYVRVSHLKVRALQQAYDVLIKMRKIEVDPLDEVCYRVVMQLCGLWGYPVLAVRVLFEMKTAKIKPNAITYGYYNKVVLESQWPSSTRSGIFLWTKVRNVVHGLAQFRKPLKKTLQKLQVSSIPAPQNATGGSDGDAVSHGSMDSSNDANNGEHTVFVRDLISLDSIDNHSSTGGHSDQGYGSKDELIKEDAEIHMLEEQVVQELLTKTKVQTEEVRDVCAIVAKHSQPSPEPQSSTEPLAWGSSIVKVSSGIFDMHNRKSSNGSTSNVLVSAQDPVEDAVFDEVTNLKKNGDRGEKRQKHFPERSCSFSSASRAGMLLKKSSLDLNSNEMAIMMGADAKILTAALTYPKTSQLHITRTHSFENVSCHLVDTRTHVSESTWDSEHRSSPVLEMLEESQELLEPAVDDNVAKTTTRKATCGNLQNDSNSNQSRDLKAGSKHPMSKRSSSHGVAKAIEREDVETGLDPLSLLATECIEEKTPDSEDKMFSPVISRNLADEIESYMNLKSPLGSKSSSMELHGERNRESGTTTTSIHHLERRSSLPLDCGSPAQENTESEKSPPAVSRSKTFTGRSKQQTPRRTSKDRSPSLSALVRSSPHSSLGSVVNSLSGLKLDGILSGPKIDVLKSGMKQAATVASKMWVAVASAYSYSDDEEETSRDYNFPAGLEDHILGENVSSNTSISGLVPSELTQSSTSLGSSSSSGDVGKLHHSTGEVPFPRGIKGQDFEKSDHGSSQNTSMSSIYQNCAMEVLMSSCSQCRACGALVYDEEIMAGWTADDSNLNTTCPFCKSNFLPLLNIEFKDLRGSASFFLKPSTSGDSLQSGSLPSASEPSEHKPVCGSAEPDLINFMDFQKHNQVISEEASQAVDSSDEIKKASGDVQTMKISSVPNSLSKRNVSLTRSHSVGGPLQNIDFSQRPYHGISTVSLPNSLQEAVDPLGKRPNPPPVSVPYLSPLVLRKELESLLENEGDQVIHTSSFINQHPIIFWNLVWYFRRLDLPSNLPGLILTSEHCNEGIQLPLSSLSQDSKLVYIQLLWDNINLHQEPGDPLYVSWRNFNSEKKPSLLSEELQATSTLVETIRQSIQHNDVLKPINLLAQHMKPDTKRHRSLYREILFLSLVSLGRENIDIEAFDNEYEAAYNSLSSEILTKLQKIDSPPSVSVGWCRKCFGAPLI</sequence>
<feature type="compositionally biased region" description="Polar residues" evidence="3">
    <location>
        <begin position="1351"/>
        <end position="1365"/>
    </location>
</feature>
<keyword evidence="2" id="KW-0344">Guanine-nucleotide releasing factor</keyword>
<dbReference type="PANTHER" id="PTHR12296">
    <property type="entry name" value="DENN DOMAIN-CONTAINING PROTEIN 4"/>
    <property type="match status" value="1"/>
</dbReference>
<dbReference type="FunFam" id="2.100.10.50:FF:000001">
    <property type="entry name" value="DENN domain containing 4C"/>
    <property type="match status" value="1"/>
</dbReference>
<evidence type="ECO:0000256" key="3">
    <source>
        <dbReference type="SAM" id="MobiDB-lite"/>
    </source>
</evidence>
<feature type="domain" description="UDENN" evidence="4">
    <location>
        <begin position="191"/>
        <end position="640"/>
    </location>
</feature>
<dbReference type="PANTHER" id="PTHR12296:SF17">
    <property type="entry name" value="DENN DOMAIN-CONTAINING PROTEIN 4C"/>
    <property type="match status" value="1"/>
</dbReference>
<dbReference type="GO" id="GO:0032483">
    <property type="term" value="P:regulation of Rab protein signal transduction"/>
    <property type="evidence" value="ECO:0007669"/>
    <property type="project" value="TreeGrafter"/>
</dbReference>
<feature type="region of interest" description="Disordered" evidence="3">
    <location>
        <begin position="1200"/>
        <end position="1240"/>
    </location>
</feature>
<dbReference type="InterPro" id="IPR043153">
    <property type="entry name" value="DENN_C"/>
</dbReference>
<dbReference type="GO" id="GO:0005829">
    <property type="term" value="C:cytosol"/>
    <property type="evidence" value="ECO:0007669"/>
    <property type="project" value="UniProtKB-ARBA"/>
</dbReference>
<proteinExistence type="predicted"/>
<feature type="compositionally biased region" description="Polar residues" evidence="3">
    <location>
        <begin position="908"/>
        <end position="917"/>
    </location>
</feature>
<dbReference type="InterPro" id="IPR051696">
    <property type="entry name" value="DENN_Domain_GEFs"/>
</dbReference>
<feature type="compositionally biased region" description="Polar residues" evidence="3">
    <location>
        <begin position="1600"/>
        <end position="1616"/>
    </location>
</feature>
<dbReference type="PROSITE" id="PS51498">
    <property type="entry name" value="MABP"/>
    <property type="match status" value="1"/>
</dbReference>
<dbReference type="InterPro" id="IPR023341">
    <property type="entry name" value="MABP"/>
</dbReference>
<feature type="region of interest" description="Disordered" evidence="3">
    <location>
        <begin position="1477"/>
        <end position="1524"/>
    </location>
</feature>
<protein>
    <submittedName>
        <fullName evidence="6">DENN domain-containing protein 4C</fullName>
    </submittedName>
</protein>
<feature type="compositionally biased region" description="Basic residues" evidence="3">
    <location>
        <begin position="1223"/>
        <end position="1233"/>
    </location>
</feature>
<dbReference type="GeneID" id="109698301"/>
<reference evidence="6" key="1">
    <citation type="journal article" date="2017" name="G3 (Bethesda)">
        <title>De Novo Genome and Transcriptome Assembly of the Canadian Beaver (Castor canadensis).</title>
        <authorList>
            <person name="Lok S."/>
            <person name="Paton T.A."/>
            <person name="Wang Z."/>
            <person name="Kaur G."/>
            <person name="Walker S."/>
            <person name="Yuen R.K."/>
            <person name="Sung W.W."/>
            <person name="Whitney J."/>
            <person name="Buchanan J.A."/>
            <person name="Trost B."/>
            <person name="Singh N."/>
            <person name="Apresto B."/>
            <person name="Chen N."/>
            <person name="Coole M."/>
            <person name="Dawson T.J."/>
            <person name="Ho K.Y."/>
            <person name="Hu Z."/>
            <person name="Pullenayegum S."/>
            <person name="Samler K."/>
            <person name="Shipstone A."/>
            <person name="Tsoi F."/>
            <person name="Wang T."/>
            <person name="Pereira S.L."/>
            <person name="Rostami P."/>
            <person name="Ryan C.A."/>
            <person name="Tong A.H."/>
            <person name="Ng K."/>
            <person name="Sundaravadanam Y."/>
            <person name="Simpson J.T."/>
            <person name="Lim B.K."/>
            <person name="Engstrom M.D."/>
            <person name="Dutton C.J."/>
            <person name="Kerr K.C."/>
            <person name="Franke M."/>
            <person name="Rapley W."/>
            <person name="Wintle R.F."/>
            <person name="Scherer S.W."/>
        </authorList>
    </citation>
    <scope>NUCLEOTIDE SEQUENCE</scope>
    <source>
        <strain evidence="6">ROM106880</strain>
        <tissue evidence="6">Muscle</tissue>
    </source>
</reference>
<feature type="region of interest" description="Disordered" evidence="3">
    <location>
        <begin position="1600"/>
        <end position="1625"/>
    </location>
</feature>
<dbReference type="Pfam" id="PF03456">
    <property type="entry name" value="uDENN"/>
    <property type="match status" value="1"/>
</dbReference>
<dbReference type="RefSeq" id="XP_020038005.2">
    <property type="nucleotide sequence ID" value="XM_020182416.2"/>
</dbReference>
<dbReference type="InterPro" id="IPR005112">
    <property type="entry name" value="dDENN_dom"/>
</dbReference>
<feature type="compositionally biased region" description="Polar residues" evidence="3">
    <location>
        <begin position="928"/>
        <end position="937"/>
    </location>
</feature>
<feature type="compositionally biased region" description="Low complexity" evidence="3">
    <location>
        <begin position="1477"/>
        <end position="1489"/>
    </location>
</feature>
<dbReference type="EMBL" id="GFFV01000141">
    <property type="protein sequence ID" value="JAV39804.1"/>
    <property type="molecule type" value="Transcribed_RNA"/>
</dbReference>
<dbReference type="RefSeq" id="XP_073907833.1">
    <property type="nucleotide sequence ID" value="XM_074051732.1"/>
</dbReference>
<dbReference type="InterPro" id="IPR037516">
    <property type="entry name" value="Tripartite_DENN"/>
</dbReference>
<dbReference type="InterPro" id="IPR005113">
    <property type="entry name" value="uDENN_dom"/>
</dbReference>
<dbReference type="FunFam" id="1.25.40.10:FF:000042">
    <property type="entry name" value="C-myc promoter-binding protein isoform X1"/>
    <property type="match status" value="1"/>
</dbReference>
<dbReference type="Pfam" id="PF02141">
    <property type="entry name" value="DENN"/>
    <property type="match status" value="1"/>
</dbReference>
<organism evidence="6">
    <name type="scientific">Castor canadensis</name>
    <name type="common">American beaver</name>
    <dbReference type="NCBI Taxonomy" id="51338"/>
    <lineage>
        <taxon>Eukaryota</taxon>
        <taxon>Metazoa</taxon>
        <taxon>Chordata</taxon>
        <taxon>Craniata</taxon>
        <taxon>Vertebrata</taxon>
        <taxon>Euteleostomi</taxon>
        <taxon>Mammalia</taxon>
        <taxon>Eutheria</taxon>
        <taxon>Euarchontoglires</taxon>
        <taxon>Glires</taxon>
        <taxon>Rodentia</taxon>
        <taxon>Castorimorpha</taxon>
        <taxon>Castoridae</taxon>
        <taxon>Castor</taxon>
    </lineage>
</organism>
<dbReference type="GO" id="GO:0005085">
    <property type="term" value="F:guanyl-nucleotide exchange factor activity"/>
    <property type="evidence" value="ECO:0007669"/>
    <property type="project" value="UniProtKB-KW"/>
</dbReference>
<feature type="compositionally biased region" description="Polar residues" evidence="3">
    <location>
        <begin position="1200"/>
        <end position="1217"/>
    </location>
</feature>
<dbReference type="Gene3D" id="3.40.50.11500">
    <property type="match status" value="1"/>
</dbReference>
<dbReference type="InterPro" id="IPR011990">
    <property type="entry name" value="TPR-like_helical_dom_sf"/>
</dbReference>
<dbReference type="SMART" id="SM00799">
    <property type="entry name" value="DENN"/>
    <property type="match status" value="1"/>
</dbReference>
<dbReference type="GO" id="GO:0031410">
    <property type="term" value="C:cytoplasmic vesicle"/>
    <property type="evidence" value="ECO:0007669"/>
    <property type="project" value="TreeGrafter"/>
</dbReference>
<dbReference type="Gene3D" id="1.25.40.10">
    <property type="entry name" value="Tetratricopeptide repeat domain"/>
    <property type="match status" value="1"/>
</dbReference>
<dbReference type="Pfam" id="PF03455">
    <property type="entry name" value="dDENN"/>
    <property type="match status" value="1"/>
</dbReference>
<accession>A0A250Y8B7</accession>
<evidence type="ECO:0000313" key="6">
    <source>
        <dbReference type="EMBL" id="JAV39804.1"/>
    </source>
</evidence>
<feature type="region of interest" description="Disordered" evidence="3">
    <location>
        <begin position="908"/>
        <end position="937"/>
    </location>
</feature>
<evidence type="ECO:0000256" key="1">
    <source>
        <dbReference type="ARBA" id="ARBA00022553"/>
    </source>
</evidence>
<dbReference type="Gene3D" id="2.100.10.50">
    <property type="match status" value="1"/>
</dbReference>
<dbReference type="SMART" id="SM00801">
    <property type="entry name" value="dDENN"/>
    <property type="match status" value="1"/>
</dbReference>
<feature type="region of interest" description="Disordered" evidence="3">
    <location>
        <begin position="1292"/>
        <end position="1390"/>
    </location>
</feature>
<dbReference type="RefSeq" id="XP_020038006.2">
    <property type="nucleotide sequence ID" value="XM_020182417.2"/>
</dbReference>
<feature type="domain" description="MABP" evidence="5">
    <location>
        <begin position="40"/>
        <end position="199"/>
    </location>
</feature>
<evidence type="ECO:0000259" key="5">
    <source>
        <dbReference type="PROSITE" id="PS51498"/>
    </source>
</evidence>
<evidence type="ECO:0000259" key="4">
    <source>
        <dbReference type="PROSITE" id="PS50211"/>
    </source>
</evidence>
<evidence type="ECO:0000256" key="2">
    <source>
        <dbReference type="ARBA" id="ARBA00022658"/>
    </source>
</evidence>
<feature type="compositionally biased region" description="Basic and acidic residues" evidence="3">
    <location>
        <begin position="1508"/>
        <end position="1517"/>
    </location>
</feature>
<name>A0A250Y8B7_CASCN</name>
<dbReference type="InterPro" id="IPR001194">
    <property type="entry name" value="cDENN_dom"/>
</dbReference>
<gene>
    <name evidence="6" type="primary">DENND4C</name>
</gene>
<dbReference type="PROSITE" id="PS50211">
    <property type="entry name" value="DENN"/>
    <property type="match status" value="1"/>
</dbReference>
<dbReference type="SMART" id="SM00800">
    <property type="entry name" value="uDENN"/>
    <property type="match status" value="1"/>
</dbReference>